<feature type="signal peptide" evidence="3">
    <location>
        <begin position="1"/>
        <end position="30"/>
    </location>
</feature>
<evidence type="ECO:0000256" key="2">
    <source>
        <dbReference type="SAM" id="Phobius"/>
    </source>
</evidence>
<feature type="region of interest" description="Disordered" evidence="1">
    <location>
        <begin position="212"/>
        <end position="254"/>
    </location>
</feature>
<dbReference type="AlphaFoldDB" id="A0A4P7MZ14"/>
<keyword evidence="2" id="KW-1133">Transmembrane helix</keyword>
<proteinExistence type="predicted"/>
<feature type="chain" id="PRO_5020983034" description="Mid2 domain-containing protein" evidence="3">
    <location>
        <begin position="31"/>
        <end position="384"/>
    </location>
</feature>
<keyword evidence="2" id="KW-0472">Membrane</keyword>
<feature type="compositionally biased region" description="Polar residues" evidence="1">
    <location>
        <begin position="314"/>
        <end position="338"/>
    </location>
</feature>
<evidence type="ECO:0000313" key="4">
    <source>
        <dbReference type="EMBL" id="QBZ54391.1"/>
    </source>
</evidence>
<feature type="compositionally biased region" description="Gly residues" evidence="1">
    <location>
        <begin position="244"/>
        <end position="254"/>
    </location>
</feature>
<keyword evidence="2" id="KW-0812">Transmembrane</keyword>
<gene>
    <name evidence="4" type="ORF">PoMZ_10090</name>
</gene>
<keyword evidence="3" id="KW-0732">Signal</keyword>
<feature type="compositionally biased region" description="Low complexity" evidence="1">
    <location>
        <begin position="339"/>
        <end position="350"/>
    </location>
</feature>
<feature type="transmembrane region" description="Helical" evidence="2">
    <location>
        <begin position="263"/>
        <end position="285"/>
    </location>
</feature>
<accession>A0A4P7MZ14</accession>
<evidence type="ECO:0000256" key="3">
    <source>
        <dbReference type="SAM" id="SignalP"/>
    </source>
</evidence>
<dbReference type="Proteomes" id="UP000294847">
    <property type="component" value="Chromosome 1"/>
</dbReference>
<feature type="compositionally biased region" description="Low complexity" evidence="1">
    <location>
        <begin position="212"/>
        <end position="225"/>
    </location>
</feature>
<evidence type="ECO:0000313" key="5">
    <source>
        <dbReference type="Proteomes" id="UP000294847"/>
    </source>
</evidence>
<reference evidence="4 5" key="1">
    <citation type="journal article" date="2019" name="Mol. Biol. Evol.">
        <title>Blast fungal genomes show frequent chromosomal changes, gene gains and losses, and effector gene turnover.</title>
        <authorList>
            <person name="Gomez Luciano L.B."/>
            <person name="Jason Tsai I."/>
            <person name="Chuma I."/>
            <person name="Tosa Y."/>
            <person name="Chen Y.H."/>
            <person name="Li J.Y."/>
            <person name="Li M.Y."/>
            <person name="Jade Lu M.Y."/>
            <person name="Nakayashiki H."/>
            <person name="Li W.H."/>
        </authorList>
    </citation>
    <scope>NUCLEOTIDE SEQUENCE [LARGE SCALE GENOMIC DNA]</scope>
    <source>
        <strain evidence="4">MZ5-1-6</strain>
    </source>
</reference>
<name>A0A4P7MZ14_PYROR</name>
<protein>
    <recommendedName>
        <fullName evidence="6">Mid2 domain-containing protein</fullName>
    </recommendedName>
</protein>
<organism evidence="4 5">
    <name type="scientific">Pyricularia oryzae</name>
    <name type="common">Rice blast fungus</name>
    <name type="synonym">Magnaporthe oryzae</name>
    <dbReference type="NCBI Taxonomy" id="318829"/>
    <lineage>
        <taxon>Eukaryota</taxon>
        <taxon>Fungi</taxon>
        <taxon>Dikarya</taxon>
        <taxon>Ascomycota</taxon>
        <taxon>Pezizomycotina</taxon>
        <taxon>Sordariomycetes</taxon>
        <taxon>Sordariomycetidae</taxon>
        <taxon>Magnaporthales</taxon>
        <taxon>Pyriculariaceae</taxon>
        <taxon>Pyricularia</taxon>
    </lineage>
</organism>
<evidence type="ECO:0000256" key="1">
    <source>
        <dbReference type="SAM" id="MobiDB-lite"/>
    </source>
</evidence>
<sequence>MASPTPTRNTTRLLLLSCLVAALHVTTASAAAMASVTRSGVIPLDVQSPRPTEAPIMLDLARRQNSFTYFVAPDGICGWDSQNITKYRCVFWQADGSRPEGRVCCPAEGCTPDIQMVRHYQLYGTGTFSPSDLISPGFSTIHSTGTLPYCHTFFYGSSGRYPAFTCGGTSRTAPSVYLTVKPGTTRFFATSTSLATLRTTVTSSNGAAVTKVVTVTPTGPTNGRTGDVDESGGASSGSLQPSNNGGGSDNGGGGSSSANTGAIVGGAVGGAAVLAVFALAAVLLYRRRKKNTSHPDGASAGPSGSGYYPMSPSQPDSTAFTPSSYNTPGIPWAQNNGHSVSSVSPGLSLPPNAPHYEGAYPKYPAPMAEVDGTGPNRAHEMAAN</sequence>
<feature type="region of interest" description="Disordered" evidence="1">
    <location>
        <begin position="289"/>
        <end position="384"/>
    </location>
</feature>
<feature type="compositionally biased region" description="Low complexity" evidence="1">
    <location>
        <begin position="294"/>
        <end position="313"/>
    </location>
</feature>
<dbReference type="EMBL" id="CP034204">
    <property type="protein sequence ID" value="QBZ54391.1"/>
    <property type="molecule type" value="Genomic_DNA"/>
</dbReference>
<evidence type="ECO:0008006" key="6">
    <source>
        <dbReference type="Google" id="ProtNLM"/>
    </source>
</evidence>